<keyword evidence="5" id="KW-1185">Reference proteome</keyword>
<dbReference type="SUPFAM" id="SSF63491">
    <property type="entry name" value="BAG domain"/>
    <property type="match status" value="1"/>
</dbReference>
<dbReference type="InterPro" id="IPR039690">
    <property type="entry name" value="SNRNP25"/>
</dbReference>
<dbReference type="OrthoDB" id="417450at2759"/>
<organism evidence="4 5">
    <name type="scientific">[Torrubiella] hemipterigena</name>
    <dbReference type="NCBI Taxonomy" id="1531966"/>
    <lineage>
        <taxon>Eukaryota</taxon>
        <taxon>Fungi</taxon>
        <taxon>Dikarya</taxon>
        <taxon>Ascomycota</taxon>
        <taxon>Pezizomycotina</taxon>
        <taxon>Sordariomycetes</taxon>
        <taxon>Hypocreomycetidae</taxon>
        <taxon>Hypocreales</taxon>
        <taxon>Clavicipitaceae</taxon>
        <taxon>Clavicipitaceae incertae sedis</taxon>
        <taxon>'Torrubiella' clade</taxon>
    </lineage>
</organism>
<accession>A0A0A1TNM3</accession>
<protein>
    <recommendedName>
        <fullName evidence="6">BAG domain-containing protein</fullName>
    </recommendedName>
</protein>
<dbReference type="InterPro" id="IPR000626">
    <property type="entry name" value="Ubiquitin-like_dom"/>
</dbReference>
<feature type="region of interest" description="Disordered" evidence="1">
    <location>
        <begin position="1"/>
        <end position="22"/>
    </location>
</feature>
<dbReference type="PANTHER" id="PTHR14942">
    <property type="entry name" value="U11/U12 SMALL NUCLEAR RIBONUCLEOPROTEIN 25 KDA PROTEIN"/>
    <property type="match status" value="1"/>
</dbReference>
<dbReference type="Pfam" id="PF00240">
    <property type="entry name" value="ubiquitin"/>
    <property type="match status" value="1"/>
</dbReference>
<dbReference type="AlphaFoldDB" id="A0A0A1TNM3"/>
<evidence type="ECO:0000313" key="4">
    <source>
        <dbReference type="EMBL" id="CEJ92903.1"/>
    </source>
</evidence>
<evidence type="ECO:0000259" key="3">
    <source>
        <dbReference type="PROSITE" id="PS51035"/>
    </source>
</evidence>
<evidence type="ECO:0000313" key="5">
    <source>
        <dbReference type="Proteomes" id="UP000039046"/>
    </source>
</evidence>
<dbReference type="HOGENOM" id="CLU_032998_0_0_1"/>
<sequence length="288" mass="32696">MSRYGWSLHREGSSPYTSMRGGVPTVTEDDFSYITSQDLDDVRHSRRTHRDESDDVLIIKNQGVTYPAHFPPYAIGDGKLLVKDVKHRIGLLMGLSDRRTHRIKLLYKGRQLKDPEATVREYGIKNKSELMAVVPEEERLAPADLDDTIIVSEEETRAQKRKNKKKSHNKKKKESRDSASNTSTISSPRSPQPSPAQPSGPFEVLDSLRNKYLVEWLPLCEEYLAAPPADPKKREEEHRKLSESIMAQIILKLDAVETGGNEEIRNKRRAIVKEVEATLRQLDSAKAS</sequence>
<evidence type="ECO:0000256" key="1">
    <source>
        <dbReference type="SAM" id="MobiDB-lite"/>
    </source>
</evidence>
<dbReference type="PANTHER" id="PTHR14942:SF0">
    <property type="entry name" value="U11_U12 SMALL NUCLEAR RIBONUCLEOPROTEIN 25 KDA PROTEIN"/>
    <property type="match status" value="1"/>
</dbReference>
<dbReference type="GO" id="GO:0005681">
    <property type="term" value="C:spliceosomal complex"/>
    <property type="evidence" value="ECO:0007669"/>
    <property type="project" value="TreeGrafter"/>
</dbReference>
<dbReference type="InterPro" id="IPR036533">
    <property type="entry name" value="BAG_dom_sf"/>
</dbReference>
<dbReference type="Pfam" id="PF02179">
    <property type="entry name" value="BAG"/>
    <property type="match status" value="1"/>
</dbReference>
<reference evidence="4 5" key="1">
    <citation type="journal article" date="2015" name="Genome Announc.">
        <title>Draft Genome Sequence and Gene Annotation of the Entomopathogenic Fungus Verticillium hemipterigenum.</title>
        <authorList>
            <person name="Horn F."/>
            <person name="Habel A."/>
            <person name="Scharf D.H."/>
            <person name="Dworschak J."/>
            <person name="Brakhage A.A."/>
            <person name="Guthke R."/>
            <person name="Hertweck C."/>
            <person name="Linde J."/>
        </authorList>
    </citation>
    <scope>NUCLEOTIDE SEQUENCE [LARGE SCALE GENOMIC DNA]</scope>
</reference>
<proteinExistence type="predicted"/>
<dbReference type="Gene3D" id="3.10.20.90">
    <property type="entry name" value="Phosphatidylinositol 3-kinase Catalytic Subunit, Chain A, domain 1"/>
    <property type="match status" value="1"/>
</dbReference>
<dbReference type="Gene3D" id="1.20.58.120">
    <property type="entry name" value="BAG domain"/>
    <property type="match status" value="1"/>
</dbReference>
<feature type="domain" description="BAG" evidence="3">
    <location>
        <begin position="221"/>
        <end position="286"/>
    </location>
</feature>
<gene>
    <name evidence="4" type="ORF">VHEMI08530</name>
</gene>
<dbReference type="EMBL" id="CDHN01000005">
    <property type="protein sequence ID" value="CEJ92903.1"/>
    <property type="molecule type" value="Genomic_DNA"/>
</dbReference>
<dbReference type="Proteomes" id="UP000039046">
    <property type="component" value="Unassembled WGS sequence"/>
</dbReference>
<dbReference type="GO" id="GO:0051087">
    <property type="term" value="F:protein-folding chaperone binding"/>
    <property type="evidence" value="ECO:0007669"/>
    <property type="project" value="InterPro"/>
</dbReference>
<feature type="region of interest" description="Disordered" evidence="1">
    <location>
        <begin position="151"/>
        <end position="203"/>
    </location>
</feature>
<dbReference type="PROSITE" id="PS50053">
    <property type="entry name" value="UBIQUITIN_2"/>
    <property type="match status" value="1"/>
</dbReference>
<dbReference type="GO" id="GO:0000398">
    <property type="term" value="P:mRNA splicing, via spliceosome"/>
    <property type="evidence" value="ECO:0007669"/>
    <property type="project" value="InterPro"/>
</dbReference>
<dbReference type="PROSITE" id="PS51035">
    <property type="entry name" value="BAG"/>
    <property type="match status" value="1"/>
</dbReference>
<evidence type="ECO:0008006" key="6">
    <source>
        <dbReference type="Google" id="ProtNLM"/>
    </source>
</evidence>
<dbReference type="SMART" id="SM00264">
    <property type="entry name" value="BAG"/>
    <property type="match status" value="1"/>
</dbReference>
<dbReference type="STRING" id="1531966.A0A0A1TNM3"/>
<evidence type="ECO:0000259" key="2">
    <source>
        <dbReference type="PROSITE" id="PS50053"/>
    </source>
</evidence>
<feature type="compositionally biased region" description="Basic residues" evidence="1">
    <location>
        <begin position="159"/>
        <end position="173"/>
    </location>
</feature>
<dbReference type="SUPFAM" id="SSF54236">
    <property type="entry name" value="Ubiquitin-like"/>
    <property type="match status" value="1"/>
</dbReference>
<name>A0A0A1TNM3_9HYPO</name>
<dbReference type="InterPro" id="IPR003103">
    <property type="entry name" value="BAG_domain"/>
</dbReference>
<feature type="domain" description="Ubiquitin-like" evidence="2">
    <location>
        <begin position="82"/>
        <end position="134"/>
    </location>
</feature>
<dbReference type="InterPro" id="IPR029071">
    <property type="entry name" value="Ubiquitin-like_domsf"/>
</dbReference>